<organism evidence="8 9">
    <name type="scientific">Actinacidiphila oryziradicis</name>
    <dbReference type="NCBI Taxonomy" id="2571141"/>
    <lineage>
        <taxon>Bacteria</taxon>
        <taxon>Bacillati</taxon>
        <taxon>Actinomycetota</taxon>
        <taxon>Actinomycetes</taxon>
        <taxon>Kitasatosporales</taxon>
        <taxon>Streptomycetaceae</taxon>
        <taxon>Actinacidiphila</taxon>
    </lineage>
</organism>
<evidence type="ECO:0000256" key="1">
    <source>
        <dbReference type="ARBA" id="ARBA00000085"/>
    </source>
</evidence>
<reference evidence="8 9" key="1">
    <citation type="submission" date="2019-04" db="EMBL/GenBank/DDBJ databases">
        <title>Streptomyces oryziradicis sp. nov., a novel actinomycete isolated from rhizosphere soil of rice (Oryza sativa L.).</title>
        <authorList>
            <person name="Li C."/>
        </authorList>
    </citation>
    <scope>NUCLEOTIDE SEQUENCE [LARGE SCALE GENOMIC DNA]</scope>
    <source>
        <strain evidence="8 9">NEAU-C40</strain>
    </source>
</reference>
<evidence type="ECO:0000256" key="4">
    <source>
        <dbReference type="ARBA" id="ARBA00022679"/>
    </source>
</evidence>
<dbReference type="GO" id="GO:0004673">
    <property type="term" value="F:protein histidine kinase activity"/>
    <property type="evidence" value="ECO:0007669"/>
    <property type="project" value="UniProtKB-EC"/>
</dbReference>
<keyword evidence="5 8" id="KW-0418">Kinase</keyword>
<comment type="catalytic activity">
    <reaction evidence="1">
        <text>ATP + protein L-histidine = ADP + protein N-phospho-L-histidine.</text>
        <dbReference type="EC" id="2.7.13.3"/>
    </reaction>
</comment>
<comment type="caution">
    <text evidence="8">The sequence shown here is derived from an EMBL/GenBank/DDBJ whole genome shotgun (WGS) entry which is preliminary data.</text>
</comment>
<dbReference type="OrthoDB" id="3357461at2"/>
<name>A0A4U0RYE9_9ACTN</name>
<evidence type="ECO:0000256" key="2">
    <source>
        <dbReference type="ARBA" id="ARBA00012438"/>
    </source>
</evidence>
<evidence type="ECO:0000313" key="9">
    <source>
        <dbReference type="Proteomes" id="UP000305778"/>
    </source>
</evidence>
<protein>
    <recommendedName>
        <fullName evidence="2">histidine kinase</fullName>
        <ecNumber evidence="2">2.7.13.3</ecNumber>
    </recommendedName>
</protein>
<accession>A0A4U0RYE9</accession>
<dbReference type="PANTHER" id="PTHR45436:SF5">
    <property type="entry name" value="SENSOR HISTIDINE KINASE TRCS"/>
    <property type="match status" value="1"/>
</dbReference>
<dbReference type="InterPro" id="IPR050428">
    <property type="entry name" value="TCS_sensor_his_kinase"/>
</dbReference>
<keyword evidence="4" id="KW-0808">Transferase</keyword>
<gene>
    <name evidence="8" type="ORF">FCI23_42140</name>
</gene>
<evidence type="ECO:0000256" key="3">
    <source>
        <dbReference type="ARBA" id="ARBA00022553"/>
    </source>
</evidence>
<dbReference type="EC" id="2.7.13.3" evidence="2"/>
<proteinExistence type="predicted"/>
<dbReference type="Pfam" id="PF02518">
    <property type="entry name" value="HATPase_c"/>
    <property type="match status" value="1"/>
</dbReference>
<dbReference type="SUPFAM" id="SSF55874">
    <property type="entry name" value="ATPase domain of HSP90 chaperone/DNA topoisomerase II/histidine kinase"/>
    <property type="match status" value="1"/>
</dbReference>
<sequence>MNPSIPDVLPWLLALAVVAAGLTAAQYRKSANARAARIEALEQEARDRGQVVAQAIRDRDRAIEARDRALQVREEEVRHLVEHRVPALVGGLRQGRQAEVPGLLHPQDLADSPFAYAQDAVLVMFGDVAVQAAEQAEDATQAAVRTVMRSIQALLNEQQGAIAEMIDRHDDPKMLADAMAIDHAGSQLARRAAIIAVLTGSWPGRQREAKPLLEVVRGGISRIRDYNRVKVTGDPSLYVVSRAVEPVVLAVSELLDNAARHSEPGSDVRVWFVDAHNGVGIVIDDSGIGLKPEDRPLAARLLSGQEPVRLTQLRNPPRLGFLAVGALSARYGFRASVDQESDFGGVRAIVYLPRELLTTVAEPSSADRPSAADSFAKRAPDG</sequence>
<dbReference type="Proteomes" id="UP000305778">
    <property type="component" value="Unassembled WGS sequence"/>
</dbReference>
<evidence type="ECO:0000259" key="7">
    <source>
        <dbReference type="Pfam" id="PF02518"/>
    </source>
</evidence>
<feature type="domain" description="Histidine kinase/HSP90-like ATPase" evidence="7">
    <location>
        <begin position="247"/>
        <end position="354"/>
    </location>
</feature>
<dbReference type="GO" id="GO:0005886">
    <property type="term" value="C:plasma membrane"/>
    <property type="evidence" value="ECO:0007669"/>
    <property type="project" value="TreeGrafter"/>
</dbReference>
<keyword evidence="3" id="KW-0597">Phosphoprotein</keyword>
<evidence type="ECO:0000256" key="5">
    <source>
        <dbReference type="ARBA" id="ARBA00022777"/>
    </source>
</evidence>
<dbReference type="Gene3D" id="3.30.565.10">
    <property type="entry name" value="Histidine kinase-like ATPase, C-terminal domain"/>
    <property type="match status" value="1"/>
</dbReference>
<feature type="region of interest" description="Disordered" evidence="6">
    <location>
        <begin position="362"/>
        <end position="382"/>
    </location>
</feature>
<evidence type="ECO:0000313" key="8">
    <source>
        <dbReference type="EMBL" id="TKA00723.1"/>
    </source>
</evidence>
<dbReference type="PANTHER" id="PTHR45436">
    <property type="entry name" value="SENSOR HISTIDINE KINASE YKOH"/>
    <property type="match status" value="1"/>
</dbReference>
<dbReference type="RefSeq" id="WP_136729362.1">
    <property type="nucleotide sequence ID" value="NZ_SUMC01000081.1"/>
</dbReference>
<dbReference type="InterPro" id="IPR003594">
    <property type="entry name" value="HATPase_dom"/>
</dbReference>
<keyword evidence="9" id="KW-1185">Reference proteome</keyword>
<evidence type="ECO:0000256" key="6">
    <source>
        <dbReference type="SAM" id="MobiDB-lite"/>
    </source>
</evidence>
<dbReference type="InterPro" id="IPR036890">
    <property type="entry name" value="HATPase_C_sf"/>
</dbReference>
<dbReference type="GO" id="GO:0000160">
    <property type="term" value="P:phosphorelay signal transduction system"/>
    <property type="evidence" value="ECO:0007669"/>
    <property type="project" value="TreeGrafter"/>
</dbReference>
<dbReference type="EMBL" id="SUMC01000081">
    <property type="protein sequence ID" value="TKA00723.1"/>
    <property type="molecule type" value="Genomic_DNA"/>
</dbReference>
<feature type="compositionally biased region" description="Low complexity" evidence="6">
    <location>
        <begin position="362"/>
        <end position="374"/>
    </location>
</feature>
<dbReference type="AlphaFoldDB" id="A0A4U0RYE9"/>